<name>A0A2T0RLD1_9ACTN</name>
<feature type="transmembrane region" description="Helical" evidence="2">
    <location>
        <begin position="96"/>
        <end position="120"/>
    </location>
</feature>
<dbReference type="PANTHER" id="PTHR39430:SF1">
    <property type="entry name" value="PROTEASE"/>
    <property type="match status" value="1"/>
</dbReference>
<evidence type="ECO:0000313" key="4">
    <source>
        <dbReference type="EMBL" id="PRY21941.1"/>
    </source>
</evidence>
<organism evidence="4 5">
    <name type="scientific">Pseudosporangium ferrugineum</name>
    <dbReference type="NCBI Taxonomy" id="439699"/>
    <lineage>
        <taxon>Bacteria</taxon>
        <taxon>Bacillati</taxon>
        <taxon>Actinomycetota</taxon>
        <taxon>Actinomycetes</taxon>
        <taxon>Micromonosporales</taxon>
        <taxon>Micromonosporaceae</taxon>
        <taxon>Pseudosporangium</taxon>
    </lineage>
</organism>
<dbReference type="Pfam" id="PF02517">
    <property type="entry name" value="Rce1-like"/>
    <property type="match status" value="1"/>
</dbReference>
<feature type="domain" description="CAAX prenyl protease 2/Lysostaphin resistance protein A-like" evidence="3">
    <location>
        <begin position="127"/>
        <end position="217"/>
    </location>
</feature>
<dbReference type="AlphaFoldDB" id="A0A2T0RLD1"/>
<keyword evidence="5" id="KW-1185">Reference proteome</keyword>
<accession>A0A2T0RLD1</accession>
<evidence type="ECO:0000259" key="3">
    <source>
        <dbReference type="Pfam" id="PF02517"/>
    </source>
</evidence>
<dbReference type="EMBL" id="PVZG01000018">
    <property type="protein sequence ID" value="PRY21941.1"/>
    <property type="molecule type" value="Genomic_DNA"/>
</dbReference>
<feature type="transmembrane region" description="Helical" evidence="2">
    <location>
        <begin position="213"/>
        <end position="237"/>
    </location>
</feature>
<feature type="transmembrane region" description="Helical" evidence="2">
    <location>
        <begin position="21"/>
        <end position="42"/>
    </location>
</feature>
<reference evidence="4 5" key="1">
    <citation type="submission" date="2018-03" db="EMBL/GenBank/DDBJ databases">
        <title>Genomic Encyclopedia of Archaeal and Bacterial Type Strains, Phase II (KMG-II): from individual species to whole genera.</title>
        <authorList>
            <person name="Goeker M."/>
        </authorList>
    </citation>
    <scope>NUCLEOTIDE SEQUENCE [LARGE SCALE GENOMIC DNA]</scope>
    <source>
        <strain evidence="4 5">DSM 45348</strain>
    </source>
</reference>
<feature type="transmembrane region" description="Helical" evidence="2">
    <location>
        <begin position="257"/>
        <end position="276"/>
    </location>
</feature>
<feature type="transmembrane region" description="Helical" evidence="2">
    <location>
        <begin position="48"/>
        <end position="68"/>
    </location>
</feature>
<sequence>MAVRDTQETSRIGLHRRPWPIGVRLLVLLAFFAVLDVGFAGLNVTAAVTPAGGLAVGVATAATALLLYGKVVGRLERRATPEIALRALVPQTARGVALGIGLFALSILLIFICDGYRASWGSVSDMAATAGLMIGIATCEELLFRGVLFRIVEERAGTLVAAIASSAVFGAVHLVNPEATVWGAFAIAVEMGLLTAGCFALTRRLWLPIGFHLGWNFAQSGIFGATVSGSDGTAGGLLRGVTQGPVLVSGGAFGPEASVFAVLVGGLAGGAMLALARRRGRWRSGLVVHQAAAVGQHDSLHPVAEVELGENARDVRLHGLQRDRQLLGDLGVGEAAGHQPQHLEFAGGQDVERAGTRGHRGPEAVGETADQGFRHGG</sequence>
<feature type="region of interest" description="Disordered" evidence="1">
    <location>
        <begin position="352"/>
        <end position="377"/>
    </location>
</feature>
<dbReference type="PANTHER" id="PTHR39430">
    <property type="entry name" value="MEMBRANE-ASSOCIATED PROTEASE-RELATED"/>
    <property type="match status" value="1"/>
</dbReference>
<keyword evidence="2" id="KW-0472">Membrane</keyword>
<dbReference type="Proteomes" id="UP000239209">
    <property type="component" value="Unassembled WGS sequence"/>
</dbReference>
<evidence type="ECO:0000256" key="2">
    <source>
        <dbReference type="SAM" id="Phobius"/>
    </source>
</evidence>
<feature type="transmembrane region" description="Helical" evidence="2">
    <location>
        <begin position="156"/>
        <end position="175"/>
    </location>
</feature>
<keyword evidence="2" id="KW-1133">Transmembrane helix</keyword>
<protein>
    <recommendedName>
        <fullName evidence="3">CAAX prenyl protease 2/Lysostaphin resistance protein A-like domain-containing protein</fullName>
    </recommendedName>
</protein>
<dbReference type="InterPro" id="IPR003675">
    <property type="entry name" value="Rce1/LyrA-like_dom"/>
</dbReference>
<dbReference type="GO" id="GO:0004175">
    <property type="term" value="F:endopeptidase activity"/>
    <property type="evidence" value="ECO:0007669"/>
    <property type="project" value="UniProtKB-ARBA"/>
</dbReference>
<gene>
    <name evidence="4" type="ORF">CLV70_1186</name>
</gene>
<feature type="transmembrane region" description="Helical" evidence="2">
    <location>
        <begin position="181"/>
        <end position="201"/>
    </location>
</feature>
<keyword evidence="2" id="KW-0812">Transmembrane</keyword>
<dbReference type="GO" id="GO:0080120">
    <property type="term" value="P:CAAX-box protein maturation"/>
    <property type="evidence" value="ECO:0007669"/>
    <property type="project" value="UniProtKB-ARBA"/>
</dbReference>
<evidence type="ECO:0000256" key="1">
    <source>
        <dbReference type="SAM" id="MobiDB-lite"/>
    </source>
</evidence>
<comment type="caution">
    <text evidence="4">The sequence shown here is derived from an EMBL/GenBank/DDBJ whole genome shotgun (WGS) entry which is preliminary data.</text>
</comment>
<feature type="transmembrane region" description="Helical" evidence="2">
    <location>
        <begin position="126"/>
        <end position="144"/>
    </location>
</feature>
<evidence type="ECO:0000313" key="5">
    <source>
        <dbReference type="Proteomes" id="UP000239209"/>
    </source>
</evidence>
<proteinExistence type="predicted"/>